<evidence type="ECO:0000256" key="1">
    <source>
        <dbReference type="ARBA" id="ARBA00000085"/>
    </source>
</evidence>
<dbReference type="InterPro" id="IPR035965">
    <property type="entry name" value="PAS-like_dom_sf"/>
</dbReference>
<gene>
    <name evidence="7" type="ORF">G0Q06_04395</name>
</gene>
<dbReference type="Pfam" id="PF08447">
    <property type="entry name" value="PAS_3"/>
    <property type="match status" value="1"/>
</dbReference>
<sequence length="262" mass="30374">MSDQGSREFLEERLASTLAEAENLKIQADTALKYAEQVWWAWNLRRKRLKIHAAGECILGYPHEDMEHSEQFWWDRIHPEDLLEVQQSLEIALKSPERIWRCEHRFMDVTGDWVWVEQAGFVHQSDAEGNPVEMVGTTRKTQERYQLLDLFRGSETLIDALVRSAPVAFWVRGPEGIILLSSQVMKEWFGPFNTTGAVDKLAKPEDLASWHKEYQAALLNTHSSRKRPLLLNDGSWKQFEHHLIPLTQGLETFAVLEVFIPL</sequence>
<dbReference type="SUPFAM" id="SSF55785">
    <property type="entry name" value="PYP-like sensor domain (PAS domain)"/>
    <property type="match status" value="2"/>
</dbReference>
<dbReference type="PROSITE" id="PS50112">
    <property type="entry name" value="PAS"/>
    <property type="match status" value="1"/>
</dbReference>
<evidence type="ECO:0000259" key="6">
    <source>
        <dbReference type="PROSITE" id="PS50112"/>
    </source>
</evidence>
<keyword evidence="8" id="KW-1185">Reference proteome</keyword>
<comment type="caution">
    <text evidence="7">The sequence shown here is derived from an EMBL/GenBank/DDBJ whole genome shotgun (WGS) entry which is preliminary data.</text>
</comment>
<reference evidence="7 8" key="1">
    <citation type="submission" date="2020-02" db="EMBL/GenBank/DDBJ databases">
        <title>Albibacoteraceae fam. nov., the first described family within the subdivision 4 Verrucomicrobia.</title>
        <authorList>
            <person name="Xi F."/>
        </authorList>
    </citation>
    <scope>NUCLEOTIDE SEQUENCE [LARGE SCALE GENOMIC DNA]</scope>
    <source>
        <strain evidence="7 8">CK1056</strain>
    </source>
</reference>
<dbReference type="PANTHER" id="PTHR43304">
    <property type="entry name" value="PHYTOCHROME-LIKE PROTEIN CPH1"/>
    <property type="match status" value="1"/>
</dbReference>
<evidence type="ECO:0000256" key="5">
    <source>
        <dbReference type="ARBA" id="ARBA00022777"/>
    </source>
</evidence>
<evidence type="ECO:0000256" key="4">
    <source>
        <dbReference type="ARBA" id="ARBA00022679"/>
    </source>
</evidence>
<proteinExistence type="predicted"/>
<keyword evidence="4" id="KW-0808">Transferase</keyword>
<dbReference type="SMART" id="SM00091">
    <property type="entry name" value="PAS"/>
    <property type="match status" value="2"/>
</dbReference>
<dbReference type="EC" id="2.7.13.3" evidence="2"/>
<evidence type="ECO:0000256" key="2">
    <source>
        <dbReference type="ARBA" id="ARBA00012438"/>
    </source>
</evidence>
<dbReference type="RefSeq" id="WP_163962833.1">
    <property type="nucleotide sequence ID" value="NZ_JAAGNX010000001.1"/>
</dbReference>
<name>A0A6B2LZV2_9BACT</name>
<organism evidence="7 8">
    <name type="scientific">Oceanipulchritudo coccoides</name>
    <dbReference type="NCBI Taxonomy" id="2706888"/>
    <lineage>
        <taxon>Bacteria</taxon>
        <taxon>Pseudomonadati</taxon>
        <taxon>Verrucomicrobiota</taxon>
        <taxon>Opitutia</taxon>
        <taxon>Puniceicoccales</taxon>
        <taxon>Oceanipulchritudinaceae</taxon>
        <taxon>Oceanipulchritudo</taxon>
    </lineage>
</organism>
<dbReference type="CDD" id="cd00130">
    <property type="entry name" value="PAS"/>
    <property type="match status" value="1"/>
</dbReference>
<dbReference type="Gene3D" id="3.30.450.20">
    <property type="entry name" value="PAS domain"/>
    <property type="match status" value="1"/>
</dbReference>
<dbReference type="EMBL" id="JAAGNX010000001">
    <property type="protein sequence ID" value="NDV61682.1"/>
    <property type="molecule type" value="Genomic_DNA"/>
</dbReference>
<dbReference type="AlphaFoldDB" id="A0A6B2LZV2"/>
<dbReference type="InterPro" id="IPR013655">
    <property type="entry name" value="PAS_fold_3"/>
</dbReference>
<dbReference type="PANTHER" id="PTHR43304:SF1">
    <property type="entry name" value="PAC DOMAIN-CONTAINING PROTEIN"/>
    <property type="match status" value="1"/>
</dbReference>
<evidence type="ECO:0000313" key="8">
    <source>
        <dbReference type="Proteomes" id="UP000478417"/>
    </source>
</evidence>
<dbReference type="Proteomes" id="UP000478417">
    <property type="component" value="Unassembled WGS sequence"/>
</dbReference>
<dbReference type="GO" id="GO:0004673">
    <property type="term" value="F:protein histidine kinase activity"/>
    <property type="evidence" value="ECO:0007669"/>
    <property type="project" value="UniProtKB-EC"/>
</dbReference>
<comment type="catalytic activity">
    <reaction evidence="1">
        <text>ATP + protein L-histidine = ADP + protein N-phospho-L-histidine.</text>
        <dbReference type="EC" id="2.7.13.3"/>
    </reaction>
</comment>
<protein>
    <recommendedName>
        <fullName evidence="2">histidine kinase</fullName>
        <ecNumber evidence="2">2.7.13.3</ecNumber>
    </recommendedName>
</protein>
<evidence type="ECO:0000313" key="7">
    <source>
        <dbReference type="EMBL" id="NDV61682.1"/>
    </source>
</evidence>
<dbReference type="InterPro" id="IPR052162">
    <property type="entry name" value="Sensor_kinase/Photoreceptor"/>
</dbReference>
<evidence type="ECO:0000256" key="3">
    <source>
        <dbReference type="ARBA" id="ARBA00022553"/>
    </source>
</evidence>
<accession>A0A6B2LZV2</accession>
<dbReference type="InterPro" id="IPR000014">
    <property type="entry name" value="PAS"/>
</dbReference>
<keyword evidence="5" id="KW-0418">Kinase</keyword>
<keyword evidence="3" id="KW-0597">Phosphoprotein</keyword>
<feature type="domain" description="PAS" evidence="6">
    <location>
        <begin position="58"/>
        <end position="96"/>
    </location>
</feature>